<dbReference type="EMBL" id="QBLH01000034">
    <property type="protein sequence ID" value="TGZ58169.1"/>
    <property type="molecule type" value="Genomic_DNA"/>
</dbReference>
<gene>
    <name evidence="1" type="ORF">DBV15_12974</name>
</gene>
<reference evidence="1 2" key="1">
    <citation type="journal article" date="2019" name="Philos. Trans. R. Soc. Lond., B, Biol. Sci.">
        <title>Ant behaviour and brain gene expression of defending hosts depend on the ecological success of the intruding social parasite.</title>
        <authorList>
            <person name="Kaur R."/>
            <person name="Stoldt M."/>
            <person name="Jongepier E."/>
            <person name="Feldmeyer B."/>
            <person name="Menzel F."/>
            <person name="Bornberg-Bauer E."/>
            <person name="Foitzik S."/>
        </authorList>
    </citation>
    <scope>NUCLEOTIDE SEQUENCE [LARGE SCALE GENOMIC DNA]</scope>
    <source>
        <tissue evidence="1">Whole body</tissue>
    </source>
</reference>
<dbReference type="Proteomes" id="UP000310200">
    <property type="component" value="Unassembled WGS sequence"/>
</dbReference>
<name>A0A4S2LCB6_9HYME</name>
<evidence type="ECO:0000313" key="2">
    <source>
        <dbReference type="Proteomes" id="UP000310200"/>
    </source>
</evidence>
<organism evidence="1 2">
    <name type="scientific">Temnothorax longispinosus</name>
    <dbReference type="NCBI Taxonomy" id="300112"/>
    <lineage>
        <taxon>Eukaryota</taxon>
        <taxon>Metazoa</taxon>
        <taxon>Ecdysozoa</taxon>
        <taxon>Arthropoda</taxon>
        <taxon>Hexapoda</taxon>
        <taxon>Insecta</taxon>
        <taxon>Pterygota</taxon>
        <taxon>Neoptera</taxon>
        <taxon>Endopterygota</taxon>
        <taxon>Hymenoptera</taxon>
        <taxon>Apocrita</taxon>
        <taxon>Aculeata</taxon>
        <taxon>Formicoidea</taxon>
        <taxon>Formicidae</taxon>
        <taxon>Myrmicinae</taxon>
        <taxon>Temnothorax</taxon>
    </lineage>
</organism>
<protein>
    <submittedName>
        <fullName evidence="1">Uncharacterized protein</fullName>
    </submittedName>
</protein>
<sequence length="118" mass="13335">MAIFFTRLSIVFNGKLVIGRSMSKEKDNLKNTEHDPPTERRKRNLVLALESTLSLISVAITKQLIGGARVPSRIALSRQRSAVYHQYASDLSPETDIIGKVRELAKPPVTYWRQQGCR</sequence>
<comment type="caution">
    <text evidence="1">The sequence shown here is derived from an EMBL/GenBank/DDBJ whole genome shotgun (WGS) entry which is preliminary data.</text>
</comment>
<accession>A0A4S2LCB6</accession>
<dbReference type="AlphaFoldDB" id="A0A4S2LCB6"/>
<proteinExistence type="predicted"/>
<evidence type="ECO:0000313" key="1">
    <source>
        <dbReference type="EMBL" id="TGZ58169.1"/>
    </source>
</evidence>
<keyword evidence="2" id="KW-1185">Reference proteome</keyword>